<evidence type="ECO:0000313" key="1">
    <source>
        <dbReference type="EMBL" id="BAU51888.1"/>
    </source>
</evidence>
<dbReference type="Gene3D" id="3.40.1030.10">
    <property type="entry name" value="Nucleoside phosphorylase/phosphoribosyltransferase catalytic domain"/>
    <property type="match status" value="1"/>
</dbReference>
<dbReference type="KEGG" id="mgot:MgSA37_00037"/>
<dbReference type="RefSeq" id="WP_096349268.1">
    <property type="nucleotide sequence ID" value="NZ_AP017313.1"/>
</dbReference>
<dbReference type="PANTHER" id="PTHR10515:SF0">
    <property type="entry name" value="THYMIDINE PHOSPHORYLASE"/>
    <property type="match status" value="1"/>
</dbReference>
<dbReference type="GO" id="GO:0004645">
    <property type="term" value="F:1,4-alpha-oligoglucan phosphorylase activity"/>
    <property type="evidence" value="ECO:0007669"/>
    <property type="project" value="InterPro"/>
</dbReference>
<dbReference type="EC" id="2.4.2.2" evidence="1"/>
<name>A0A125T1V2_9SPHI</name>
<gene>
    <name evidence="1" type="primary">pdp</name>
    <name evidence="1" type="ORF">MgSA37_00037</name>
</gene>
<dbReference type="GO" id="GO:0016154">
    <property type="term" value="F:pyrimidine-nucleoside phosphorylase activity"/>
    <property type="evidence" value="ECO:0007669"/>
    <property type="project" value="UniProtKB-EC"/>
</dbReference>
<dbReference type="GO" id="GO:0006206">
    <property type="term" value="P:pyrimidine nucleobase metabolic process"/>
    <property type="evidence" value="ECO:0007669"/>
    <property type="project" value="InterPro"/>
</dbReference>
<keyword evidence="1" id="KW-0328">Glycosyltransferase</keyword>
<evidence type="ECO:0000313" key="2">
    <source>
        <dbReference type="Proteomes" id="UP000218263"/>
    </source>
</evidence>
<sequence>MINNASSVTSEQLINTFLAEKSSASMLNLTAHAKINDLEDEAIVKLARGLAESGTIISDIAIPLCDIPSTGGPGSLSTLLCPVILKLLGNHILKLGVPGRPAGGIDVLGQISGYETNPDPGQLRSWLSENKYVHFLADQRFAPLDAQLFSFRKANNSLHIPALVIASLLSKKVAMNLKYIGLDVRVSPFGNFGADNVAAKENAARFNRIAGRLGIKSVCFLTNGGIPQQPYIGRGESILALKHVFGGENAHLNRHFGLLLQMAVTVSANKNITFTMKDAERAFFENVITQGGDRASFYEIAVRTEKTHIYQIKAPQSGFPEVNLRLLRDAIVTIQHQISGERFSDPCGVILAKMPYEFISAGEVLCTYRCEAPYLEEFAGKLEACFNITGSSSAVTDLEVIN</sequence>
<dbReference type="OrthoDB" id="1491528at2"/>
<dbReference type="PANTHER" id="PTHR10515">
    <property type="entry name" value="THYMIDINE PHOSPHORYLASE"/>
    <property type="match status" value="1"/>
</dbReference>
<protein>
    <submittedName>
        <fullName evidence="1">Pyrimidine-nucleoside phosphorylase</fullName>
        <ecNumber evidence="1">2.4.2.2</ecNumber>
    </submittedName>
</protein>
<dbReference type="EMBL" id="AP017313">
    <property type="protein sequence ID" value="BAU51888.1"/>
    <property type="molecule type" value="Genomic_DNA"/>
</dbReference>
<dbReference type="InterPro" id="IPR035902">
    <property type="entry name" value="Nuc_phospho_transferase"/>
</dbReference>
<dbReference type="InterPro" id="IPR000053">
    <property type="entry name" value="Thymidine/pyrmidine_PPase"/>
</dbReference>
<dbReference type="GO" id="GO:0005829">
    <property type="term" value="C:cytosol"/>
    <property type="evidence" value="ECO:0007669"/>
    <property type="project" value="TreeGrafter"/>
</dbReference>
<dbReference type="AlphaFoldDB" id="A0A125T1V2"/>
<dbReference type="SUPFAM" id="SSF52418">
    <property type="entry name" value="Nucleoside phosphorylase/phosphoribosyltransferase catalytic domain"/>
    <property type="match status" value="1"/>
</dbReference>
<keyword evidence="1" id="KW-0808">Transferase</keyword>
<organism evidence="1 2">
    <name type="scientific">Mucilaginibacter gotjawali</name>
    <dbReference type="NCBI Taxonomy" id="1550579"/>
    <lineage>
        <taxon>Bacteria</taxon>
        <taxon>Pseudomonadati</taxon>
        <taxon>Bacteroidota</taxon>
        <taxon>Sphingobacteriia</taxon>
        <taxon>Sphingobacteriales</taxon>
        <taxon>Sphingobacteriaceae</taxon>
        <taxon>Mucilaginibacter</taxon>
    </lineage>
</organism>
<proteinExistence type="predicted"/>
<accession>A0A125T1V2</accession>
<keyword evidence="2" id="KW-1185">Reference proteome</keyword>
<dbReference type="Proteomes" id="UP000218263">
    <property type="component" value="Chromosome"/>
</dbReference>
<reference evidence="1 2" key="1">
    <citation type="submission" date="2015-12" db="EMBL/GenBank/DDBJ databases">
        <title>Genome sequence of Mucilaginibacter gotjawali.</title>
        <authorList>
            <person name="Lee J.S."/>
            <person name="Lee K.C."/>
            <person name="Kim K.K."/>
            <person name="Lee B.W."/>
        </authorList>
    </citation>
    <scope>NUCLEOTIDE SEQUENCE [LARGE SCALE GENOMIC DNA]</scope>
    <source>
        <strain evidence="1 2">SA3-7</strain>
    </source>
</reference>